<dbReference type="Pfam" id="PF13524">
    <property type="entry name" value="Glyco_trans_1_2"/>
    <property type="match status" value="1"/>
</dbReference>
<dbReference type="EMBL" id="LAZR01011204">
    <property type="protein sequence ID" value="KKM62910.1"/>
    <property type="molecule type" value="Genomic_DNA"/>
</dbReference>
<name>A0A0F9LFG6_9ZZZZ</name>
<protein>
    <recommendedName>
        <fullName evidence="1">Spore protein YkvP/CgeB glycosyl transferase-like domain-containing protein</fullName>
    </recommendedName>
</protein>
<sequence length="98" mass="11488">IGIDGWPHRDKSYSARLYRTLCAGGFLLTTATKGIEETFKPGIHLDTFKDETELIQKVLYYLSDDEKREKVAKAGQELVLKEHQFKDRLHEIIERFKY</sequence>
<dbReference type="InterPro" id="IPR055259">
    <property type="entry name" value="YkvP/CgeB_Glyco_trans-like"/>
</dbReference>
<reference evidence="2" key="1">
    <citation type="journal article" date="2015" name="Nature">
        <title>Complex archaea that bridge the gap between prokaryotes and eukaryotes.</title>
        <authorList>
            <person name="Spang A."/>
            <person name="Saw J.H."/>
            <person name="Jorgensen S.L."/>
            <person name="Zaremba-Niedzwiedzka K."/>
            <person name="Martijn J."/>
            <person name="Lind A.E."/>
            <person name="van Eijk R."/>
            <person name="Schleper C."/>
            <person name="Guy L."/>
            <person name="Ettema T.J."/>
        </authorList>
    </citation>
    <scope>NUCLEOTIDE SEQUENCE</scope>
</reference>
<evidence type="ECO:0000313" key="2">
    <source>
        <dbReference type="EMBL" id="KKM62910.1"/>
    </source>
</evidence>
<dbReference type="Gene3D" id="3.40.50.2000">
    <property type="entry name" value="Glycogen Phosphorylase B"/>
    <property type="match status" value="1"/>
</dbReference>
<organism evidence="2">
    <name type="scientific">marine sediment metagenome</name>
    <dbReference type="NCBI Taxonomy" id="412755"/>
    <lineage>
        <taxon>unclassified sequences</taxon>
        <taxon>metagenomes</taxon>
        <taxon>ecological metagenomes</taxon>
    </lineage>
</organism>
<feature type="domain" description="Spore protein YkvP/CgeB glycosyl transferase-like" evidence="1">
    <location>
        <begin position="10"/>
        <end position="93"/>
    </location>
</feature>
<dbReference type="AlphaFoldDB" id="A0A0F9LFG6"/>
<proteinExistence type="predicted"/>
<gene>
    <name evidence="2" type="ORF">LCGC14_1516930</name>
</gene>
<accession>A0A0F9LFG6</accession>
<feature type="non-terminal residue" evidence="2">
    <location>
        <position position="1"/>
    </location>
</feature>
<evidence type="ECO:0000259" key="1">
    <source>
        <dbReference type="Pfam" id="PF13524"/>
    </source>
</evidence>
<comment type="caution">
    <text evidence="2">The sequence shown here is derived from an EMBL/GenBank/DDBJ whole genome shotgun (WGS) entry which is preliminary data.</text>
</comment>